<feature type="non-terminal residue" evidence="1">
    <location>
        <position position="64"/>
    </location>
</feature>
<dbReference type="AlphaFoldDB" id="X0ZE66"/>
<accession>X0ZE66</accession>
<gene>
    <name evidence="1" type="ORF">S01H1_78560</name>
</gene>
<sequence>MAEERDTLRAKLQKLEEQLESASLPDPAVVERVRALVAELEALLSADEAPLQHDQSLNDRLSQA</sequence>
<reference evidence="1" key="1">
    <citation type="journal article" date="2014" name="Front. Microbiol.">
        <title>High frequency of phylogenetically diverse reductive dehalogenase-homologous genes in deep subseafloor sedimentary metagenomes.</title>
        <authorList>
            <person name="Kawai M."/>
            <person name="Futagami T."/>
            <person name="Toyoda A."/>
            <person name="Takaki Y."/>
            <person name="Nishi S."/>
            <person name="Hori S."/>
            <person name="Arai W."/>
            <person name="Tsubouchi T."/>
            <person name="Morono Y."/>
            <person name="Uchiyama I."/>
            <person name="Ito T."/>
            <person name="Fujiyama A."/>
            <person name="Inagaki F."/>
            <person name="Takami H."/>
        </authorList>
    </citation>
    <scope>NUCLEOTIDE SEQUENCE</scope>
    <source>
        <strain evidence="1">Expedition CK06-06</strain>
    </source>
</reference>
<comment type="caution">
    <text evidence="1">The sequence shown here is derived from an EMBL/GenBank/DDBJ whole genome shotgun (WGS) entry which is preliminary data.</text>
</comment>
<proteinExistence type="predicted"/>
<evidence type="ECO:0000313" key="1">
    <source>
        <dbReference type="EMBL" id="GAG46636.1"/>
    </source>
</evidence>
<dbReference type="EMBL" id="BARS01052882">
    <property type="protein sequence ID" value="GAG46636.1"/>
    <property type="molecule type" value="Genomic_DNA"/>
</dbReference>
<protein>
    <submittedName>
        <fullName evidence="1">Uncharacterized protein</fullName>
    </submittedName>
</protein>
<organism evidence="1">
    <name type="scientific">marine sediment metagenome</name>
    <dbReference type="NCBI Taxonomy" id="412755"/>
    <lineage>
        <taxon>unclassified sequences</taxon>
        <taxon>metagenomes</taxon>
        <taxon>ecological metagenomes</taxon>
    </lineage>
</organism>
<name>X0ZE66_9ZZZZ</name>